<evidence type="ECO:0000256" key="1">
    <source>
        <dbReference type="SAM" id="Phobius"/>
    </source>
</evidence>
<keyword evidence="1" id="KW-1133">Transmembrane helix</keyword>
<evidence type="ECO:0000313" key="3">
    <source>
        <dbReference type="Proteomes" id="UP001268683"/>
    </source>
</evidence>
<keyword evidence="1" id="KW-0472">Membrane</keyword>
<gene>
    <name evidence="2" type="ORF">QGN29_06145</name>
</gene>
<keyword evidence="1" id="KW-0812">Transmembrane</keyword>
<name>A0AA52HBS7_9PROT</name>
<proteinExistence type="predicted"/>
<accession>A0AA52HBS7</accession>
<evidence type="ECO:0000313" key="2">
    <source>
        <dbReference type="EMBL" id="WND03953.1"/>
    </source>
</evidence>
<organism evidence="2 3">
    <name type="scientific">Temperatibacter marinus</name>
    <dbReference type="NCBI Taxonomy" id="1456591"/>
    <lineage>
        <taxon>Bacteria</taxon>
        <taxon>Pseudomonadati</taxon>
        <taxon>Pseudomonadota</taxon>
        <taxon>Alphaproteobacteria</taxon>
        <taxon>Kordiimonadales</taxon>
        <taxon>Temperatibacteraceae</taxon>
        <taxon>Temperatibacter</taxon>
    </lineage>
</organism>
<protein>
    <submittedName>
        <fullName evidence="2">Uncharacterized protein</fullName>
    </submittedName>
</protein>
<dbReference type="RefSeq" id="WP_310799818.1">
    <property type="nucleotide sequence ID" value="NZ_CP123872.1"/>
</dbReference>
<reference evidence="2" key="1">
    <citation type="submission" date="2023-04" db="EMBL/GenBank/DDBJ databases">
        <title>Complete genome sequence of Temperatibacter marinus.</title>
        <authorList>
            <person name="Rong J.-C."/>
            <person name="Yi M.-L."/>
            <person name="Zhao Q."/>
        </authorList>
    </citation>
    <scope>NUCLEOTIDE SEQUENCE</scope>
    <source>
        <strain evidence="2">NBRC 110045</strain>
    </source>
</reference>
<keyword evidence="3" id="KW-1185">Reference proteome</keyword>
<feature type="transmembrane region" description="Helical" evidence="1">
    <location>
        <begin position="7"/>
        <end position="26"/>
    </location>
</feature>
<dbReference type="KEGG" id="tmk:QGN29_06145"/>
<dbReference type="Proteomes" id="UP001268683">
    <property type="component" value="Chromosome"/>
</dbReference>
<dbReference type="AlphaFoldDB" id="A0AA52HBS7"/>
<dbReference type="EMBL" id="CP123872">
    <property type="protein sequence ID" value="WND03953.1"/>
    <property type="molecule type" value="Genomic_DNA"/>
</dbReference>
<sequence length="46" mass="4791">MSTITKVISGAIFLGLIIGAVVLMTTDIPAPESKVSKTLSNDRFPG</sequence>